<dbReference type="AlphaFoldDB" id="A0AAV9QGD4"/>
<keyword evidence="4" id="KW-1185">Reference proteome</keyword>
<evidence type="ECO:0000313" key="3">
    <source>
        <dbReference type="EMBL" id="KAK5541204.1"/>
    </source>
</evidence>
<feature type="transmembrane region" description="Helical" evidence="1">
    <location>
        <begin position="37"/>
        <end position="58"/>
    </location>
</feature>
<feature type="transmembrane region" description="Helical" evidence="1">
    <location>
        <begin position="79"/>
        <end position="98"/>
    </location>
</feature>
<accession>A0AAV9QGD4</accession>
<dbReference type="PANTHER" id="PTHR31685">
    <property type="entry name" value="INTEGRAL MEMBRANE PROTEIN (AFU_ORTHOLOGUE AFUA_6G12730)-RELATED"/>
    <property type="match status" value="1"/>
</dbReference>
<feature type="transmembrane region" description="Helical" evidence="1">
    <location>
        <begin position="181"/>
        <end position="205"/>
    </location>
</feature>
<dbReference type="Pfam" id="PF10355">
    <property type="entry name" value="Ytp1"/>
    <property type="match status" value="1"/>
</dbReference>
<organism evidence="3 4">
    <name type="scientific">Vermiconidia calcicola</name>
    <dbReference type="NCBI Taxonomy" id="1690605"/>
    <lineage>
        <taxon>Eukaryota</taxon>
        <taxon>Fungi</taxon>
        <taxon>Dikarya</taxon>
        <taxon>Ascomycota</taxon>
        <taxon>Pezizomycotina</taxon>
        <taxon>Dothideomycetes</taxon>
        <taxon>Dothideomycetidae</taxon>
        <taxon>Mycosphaerellales</taxon>
        <taxon>Extremaceae</taxon>
        <taxon>Vermiconidia</taxon>
    </lineage>
</organism>
<name>A0AAV9QGD4_9PEZI</name>
<keyword evidence="1" id="KW-0472">Membrane</keyword>
<evidence type="ECO:0000259" key="2">
    <source>
        <dbReference type="Pfam" id="PF10355"/>
    </source>
</evidence>
<feature type="domain" description="Protein YTP1-like C-terminal" evidence="2">
    <location>
        <begin position="1"/>
        <end position="202"/>
    </location>
</feature>
<feature type="transmembrane region" description="Helical" evidence="1">
    <location>
        <begin position="110"/>
        <end position="130"/>
    </location>
</feature>
<dbReference type="InterPro" id="IPR018827">
    <property type="entry name" value="YTP1_C"/>
</dbReference>
<proteinExistence type="predicted"/>
<keyword evidence="1" id="KW-1133">Transmembrane helix</keyword>
<dbReference type="Proteomes" id="UP001345827">
    <property type="component" value="Unassembled WGS sequence"/>
</dbReference>
<evidence type="ECO:0000313" key="4">
    <source>
        <dbReference type="Proteomes" id="UP001345827"/>
    </source>
</evidence>
<dbReference type="EMBL" id="JAXLQG010000004">
    <property type="protein sequence ID" value="KAK5541204.1"/>
    <property type="molecule type" value="Genomic_DNA"/>
</dbReference>
<protein>
    <recommendedName>
        <fullName evidence="2">Protein YTP1-like C-terminal domain-containing protein</fullName>
    </recommendedName>
</protein>
<evidence type="ECO:0000256" key="1">
    <source>
        <dbReference type="SAM" id="Phobius"/>
    </source>
</evidence>
<keyword evidence="1" id="KW-0812">Transmembrane</keyword>
<reference evidence="3 4" key="1">
    <citation type="submission" date="2023-06" db="EMBL/GenBank/DDBJ databases">
        <title>Black Yeasts Isolated from many extreme environments.</title>
        <authorList>
            <person name="Coleine C."/>
            <person name="Stajich J.E."/>
            <person name="Selbmann L."/>
        </authorList>
    </citation>
    <scope>NUCLEOTIDE SEQUENCE [LARGE SCALE GENOMIC DNA]</scope>
    <source>
        <strain evidence="3 4">CCFEE 5887</strain>
    </source>
</reference>
<comment type="caution">
    <text evidence="3">The sequence shown here is derived from an EMBL/GenBank/DDBJ whole genome shotgun (WGS) entry which is preliminary data.</text>
</comment>
<gene>
    <name evidence="3" type="ORF">LTR25_002981</name>
</gene>
<sequence length="222" mass="24240">MEGVECFVIFVYGITNVFLEHLSEWGGRWVAQDFEHVAISLLFIGGGLCGMMIETKAFRTTDDSRVNEQKASLQPGYSLNPIPAIIVLVLSTILGGHHQDTTEATMMHQWIGKLLAAAAAARSVTYFLIYISPPTSTTPSRVPSELGTSFFLMSGGVMLMASNKDTVEAMIANGLNAMLVATVDMGLIAALMAWGMGLFVVRGWAEEREERYRMRARKGGLV</sequence>
<dbReference type="PANTHER" id="PTHR31685:SF3">
    <property type="entry name" value="INTEGRAL MEMBRANE PROTEIN (AFU_ORTHOLOGUE AFUA_6G12730)"/>
    <property type="match status" value="1"/>
</dbReference>